<dbReference type="SUPFAM" id="SSF48371">
    <property type="entry name" value="ARM repeat"/>
    <property type="match status" value="1"/>
</dbReference>
<accession>A0A841J7W8</accession>
<dbReference type="AlphaFoldDB" id="A0A841J7W8"/>
<proteinExistence type="predicted"/>
<dbReference type="EMBL" id="JACHCA010000001">
    <property type="protein sequence ID" value="MBB6126452.1"/>
    <property type="molecule type" value="Genomic_DNA"/>
</dbReference>
<evidence type="ECO:0000313" key="2">
    <source>
        <dbReference type="Proteomes" id="UP000548326"/>
    </source>
</evidence>
<name>A0A841J7W8_9SPHI</name>
<comment type="caution">
    <text evidence="1">The sequence shown here is derived from an EMBL/GenBank/DDBJ whole genome shotgun (WGS) entry which is preliminary data.</text>
</comment>
<dbReference type="Proteomes" id="UP000548326">
    <property type="component" value="Unassembled WGS sequence"/>
</dbReference>
<protein>
    <recommendedName>
        <fullName evidence="3">DNA alkylation repair enzyme</fullName>
    </recommendedName>
</protein>
<dbReference type="InterPro" id="IPR016024">
    <property type="entry name" value="ARM-type_fold"/>
</dbReference>
<gene>
    <name evidence="1" type="ORF">HDF22_000553</name>
</gene>
<organism evidence="1 2">
    <name type="scientific">Mucilaginibacter lappiensis</name>
    <dbReference type="NCBI Taxonomy" id="354630"/>
    <lineage>
        <taxon>Bacteria</taxon>
        <taxon>Pseudomonadati</taxon>
        <taxon>Bacteroidota</taxon>
        <taxon>Sphingobacteriia</taxon>
        <taxon>Sphingobacteriales</taxon>
        <taxon>Sphingobacteriaceae</taxon>
        <taxon>Mucilaginibacter</taxon>
    </lineage>
</organism>
<evidence type="ECO:0000313" key="1">
    <source>
        <dbReference type="EMBL" id="MBB6126452.1"/>
    </source>
</evidence>
<dbReference type="RefSeq" id="WP_183585482.1">
    <property type="nucleotide sequence ID" value="NZ_JACHCA010000001.1"/>
</dbReference>
<reference evidence="1 2" key="1">
    <citation type="submission" date="2020-08" db="EMBL/GenBank/DDBJ databases">
        <title>Genomic Encyclopedia of Type Strains, Phase IV (KMG-V): Genome sequencing to study the core and pangenomes of soil and plant-associated prokaryotes.</title>
        <authorList>
            <person name="Whitman W."/>
        </authorList>
    </citation>
    <scope>NUCLEOTIDE SEQUENCE [LARGE SCALE GENOMIC DNA]</scope>
    <source>
        <strain evidence="1 2">MP601</strain>
    </source>
</reference>
<sequence length="185" mass="21526">MLTHQQLIEELSHTLGKTKVLKLTRILEEQHFALRDLIDITFDQDKVIGFRAVWILENMFLKDPEHYLNDLKYFASRFKGVSNPSCMRHYTKLIMYMTDNSSPASVRQKLQTIDLEPVVEQLFDWMIDPKVKVAVKAFAGKALFNLKDRYDWIAEELEGQLQIFLCDKSAGMRSAAKSTLKLIQK</sequence>
<evidence type="ECO:0008006" key="3">
    <source>
        <dbReference type="Google" id="ProtNLM"/>
    </source>
</evidence>